<dbReference type="Pfam" id="PF16405">
    <property type="entry name" value="DUF5013"/>
    <property type="match status" value="1"/>
</dbReference>
<name>A0ABR7URB0_9FLAO</name>
<dbReference type="Proteomes" id="UP000661715">
    <property type="component" value="Unassembled WGS sequence"/>
</dbReference>
<keyword evidence="4" id="KW-1185">Reference proteome</keyword>
<evidence type="ECO:0000256" key="1">
    <source>
        <dbReference type="SAM" id="SignalP"/>
    </source>
</evidence>
<protein>
    <recommendedName>
        <fullName evidence="2">DUF5013 domain-containing protein</fullName>
    </recommendedName>
</protein>
<feature type="chain" id="PRO_5047524202" description="DUF5013 domain-containing protein" evidence="1">
    <location>
        <begin position="28"/>
        <end position="417"/>
    </location>
</feature>
<feature type="signal peptide" evidence="1">
    <location>
        <begin position="1"/>
        <end position="27"/>
    </location>
</feature>
<accession>A0ABR7URB0</accession>
<proteinExistence type="predicted"/>
<reference evidence="3 4" key="1">
    <citation type="journal article" date="2020" name="Microbiol. Res.">
        <title>Flavobacterium pokkalii sp. nov., a novel plant growth promoting native rhizobacteria isolated from pokkali rice grown in coastal saline affected agricultural regions of southern India, Kerala.</title>
        <authorList>
            <person name="Menon R.R."/>
            <person name="Kumari S."/>
            <person name="Viver T."/>
            <person name="Rameshkumar N."/>
        </authorList>
    </citation>
    <scope>NUCLEOTIDE SEQUENCE [LARGE SCALE GENOMIC DNA]</scope>
    <source>
        <strain evidence="3 4">L1I52</strain>
    </source>
</reference>
<evidence type="ECO:0000313" key="3">
    <source>
        <dbReference type="EMBL" id="MBD0725445.1"/>
    </source>
</evidence>
<gene>
    <name evidence="3" type="ORF">B6A10_09670</name>
</gene>
<comment type="caution">
    <text evidence="3">The sequence shown here is derived from an EMBL/GenBank/DDBJ whole genome shotgun (WGS) entry which is preliminary data.</text>
</comment>
<feature type="domain" description="DUF5013" evidence="2">
    <location>
        <begin position="241"/>
        <end position="394"/>
    </location>
</feature>
<evidence type="ECO:0000313" key="4">
    <source>
        <dbReference type="Proteomes" id="UP000661715"/>
    </source>
</evidence>
<dbReference type="InterPro" id="IPR032181">
    <property type="entry name" value="DUF5013"/>
</dbReference>
<organism evidence="3 4">
    <name type="scientific">Flavobacterium pokkalii</name>
    <dbReference type="NCBI Taxonomy" id="1940408"/>
    <lineage>
        <taxon>Bacteria</taxon>
        <taxon>Pseudomonadati</taxon>
        <taxon>Bacteroidota</taxon>
        <taxon>Flavobacteriia</taxon>
        <taxon>Flavobacteriales</taxon>
        <taxon>Flavobacteriaceae</taxon>
        <taxon>Flavobacterium</taxon>
    </lineage>
</organism>
<evidence type="ECO:0000259" key="2">
    <source>
        <dbReference type="Pfam" id="PF16405"/>
    </source>
</evidence>
<keyword evidence="1" id="KW-0732">Signal</keyword>
<sequence length="417" mass="45306">MKNLRNILVTAFATALIVLIHSCASNADDYLKFTEGGAISYTGKIDSLKIFSGRDRIKIEGLIISDPKVSQLRVYWNAKKDSVVIPINRTSGIDEVSSVIESLPENIYNFDVKTFDAKGNGSVSQYITAQTYGTRYQASLTDRKIVSSSLSSDLSLTINFASMDLTTGAFATEIVYTDGSNLEHTVTVPVDQTQLVIPNYKIGTQFSQRSLFLPTLTAIDTFYTEFVSKYPQVIDLSYMIKNNTRPFLTSSTDGGRWGILADWTTNAACKNHNGYGGWDGGCCGNPPGTINLESGWGAPNITNGKIYQTVTLEPGTYVFKTDLLAGGSGLNSGWSTSDYVYITATSGTSLADSEGGALETNAATLGFKKIVNTMSPDAAEFTFVVNQTQQVSLGISLTQGQERYGHFLSVRLYKKNN</sequence>
<dbReference type="EMBL" id="NASZ01000013">
    <property type="protein sequence ID" value="MBD0725445.1"/>
    <property type="molecule type" value="Genomic_DNA"/>
</dbReference>
<dbReference type="Pfam" id="PF16389">
    <property type="entry name" value="DUF4998"/>
    <property type="match status" value="1"/>
</dbReference>